<comment type="similarity">
    <text evidence="3 8">Belongs to the cyclophilin-type PPIase family.</text>
</comment>
<dbReference type="RefSeq" id="WP_020847396.1">
    <property type="nucleotide sequence ID" value="NZ_JAIQ01000084.1"/>
</dbReference>
<dbReference type="PATRIC" id="fig|1447256.3.peg.1107"/>
<comment type="catalytic activity">
    <reaction evidence="1 8">
        <text>[protein]-peptidylproline (omega=180) = [protein]-peptidylproline (omega=0)</text>
        <dbReference type="Rhea" id="RHEA:16237"/>
        <dbReference type="Rhea" id="RHEA-COMP:10747"/>
        <dbReference type="Rhea" id="RHEA-COMP:10748"/>
        <dbReference type="ChEBI" id="CHEBI:83833"/>
        <dbReference type="ChEBI" id="CHEBI:83834"/>
        <dbReference type="EC" id="5.2.1.8"/>
    </reaction>
</comment>
<keyword evidence="4" id="KW-0853">WD repeat</keyword>
<dbReference type="GO" id="GO:0003755">
    <property type="term" value="F:peptidyl-prolyl cis-trans isomerase activity"/>
    <property type="evidence" value="ECO:0007669"/>
    <property type="project" value="UniProtKB-UniRule"/>
</dbReference>
<evidence type="ECO:0000256" key="4">
    <source>
        <dbReference type="ARBA" id="ARBA00022574"/>
    </source>
</evidence>
<evidence type="ECO:0000313" key="11">
    <source>
        <dbReference type="Proteomes" id="UP000035514"/>
    </source>
</evidence>
<feature type="signal peptide" evidence="8">
    <location>
        <begin position="1"/>
        <end position="17"/>
    </location>
</feature>
<keyword evidence="7 8" id="KW-0413">Isomerase</keyword>
<evidence type="ECO:0000256" key="8">
    <source>
        <dbReference type="RuleBase" id="RU363019"/>
    </source>
</evidence>
<evidence type="ECO:0000256" key="5">
    <source>
        <dbReference type="ARBA" id="ARBA00022737"/>
    </source>
</evidence>
<dbReference type="InterPro" id="IPR002130">
    <property type="entry name" value="Cyclophilin-type_PPIase_dom"/>
</dbReference>
<keyword evidence="8" id="KW-0732">Signal</keyword>
<name>A0A0G9K1M5_9BACT</name>
<dbReference type="EC" id="5.2.1.8" evidence="8"/>
<keyword evidence="5" id="KW-0677">Repeat</keyword>
<dbReference type="Gene3D" id="2.40.100.10">
    <property type="entry name" value="Cyclophilin-like"/>
    <property type="match status" value="1"/>
</dbReference>
<reference evidence="10 11" key="1">
    <citation type="submission" date="2014-01" db="EMBL/GenBank/DDBJ databases">
        <title>Development of a Comparative Genomic Fingerprinting Assay for High Resolution Genotyping of Arcobacter butzleri.</title>
        <authorList>
            <person name="Webb A.L."/>
            <person name="Inglis G.D."/>
            <person name="Kruczkiewicz P."/>
            <person name="Selinger L.B."/>
            <person name="Taboada E.N."/>
        </authorList>
    </citation>
    <scope>NUCLEOTIDE SEQUENCE [LARGE SCALE GENOMIC DNA]</scope>
    <source>
        <strain evidence="10 11">L348</strain>
    </source>
</reference>
<evidence type="ECO:0000256" key="7">
    <source>
        <dbReference type="ARBA" id="ARBA00023235"/>
    </source>
</evidence>
<dbReference type="PROSITE" id="PS50072">
    <property type="entry name" value="CSA_PPIASE_2"/>
    <property type="match status" value="1"/>
</dbReference>
<proteinExistence type="inferred from homology"/>
<dbReference type="PIRSF" id="PIRSF001467">
    <property type="entry name" value="Peptidylpro_ismrse"/>
    <property type="match status" value="1"/>
</dbReference>
<evidence type="ECO:0000259" key="9">
    <source>
        <dbReference type="PROSITE" id="PS50072"/>
    </source>
</evidence>
<dbReference type="PANTHER" id="PTHR45625:SF4">
    <property type="entry name" value="PEPTIDYLPROLYL ISOMERASE DOMAIN AND WD REPEAT-CONTAINING PROTEIN 1"/>
    <property type="match status" value="1"/>
</dbReference>
<evidence type="ECO:0000256" key="1">
    <source>
        <dbReference type="ARBA" id="ARBA00000971"/>
    </source>
</evidence>
<dbReference type="SUPFAM" id="SSF50891">
    <property type="entry name" value="Cyclophilin-like"/>
    <property type="match status" value="1"/>
</dbReference>
<feature type="chain" id="PRO_5006516216" description="Peptidyl-prolyl cis-trans isomerase" evidence="8">
    <location>
        <begin position="18"/>
        <end position="177"/>
    </location>
</feature>
<dbReference type="FunFam" id="2.40.100.10:FF:000003">
    <property type="entry name" value="Peptidylprolyl isomerase domain and WD repeat-containing 1"/>
    <property type="match status" value="1"/>
</dbReference>
<dbReference type="PRINTS" id="PR00153">
    <property type="entry name" value="CSAPPISMRASE"/>
</dbReference>
<dbReference type="InterPro" id="IPR044666">
    <property type="entry name" value="Cyclophilin_A-like"/>
</dbReference>
<comment type="caution">
    <text evidence="10">The sequence shown here is derived from an EMBL/GenBank/DDBJ whole genome shotgun (WGS) entry which is preliminary data.</text>
</comment>
<evidence type="ECO:0000256" key="6">
    <source>
        <dbReference type="ARBA" id="ARBA00023110"/>
    </source>
</evidence>
<dbReference type="PANTHER" id="PTHR45625">
    <property type="entry name" value="PEPTIDYL-PROLYL CIS-TRANS ISOMERASE-RELATED"/>
    <property type="match status" value="1"/>
</dbReference>
<evidence type="ECO:0000313" key="10">
    <source>
        <dbReference type="EMBL" id="KLE00449.1"/>
    </source>
</evidence>
<dbReference type="AlphaFoldDB" id="A0A0G9K1M5"/>
<protein>
    <recommendedName>
        <fullName evidence="8">Peptidyl-prolyl cis-trans isomerase</fullName>
        <shortName evidence="8">PPIase</shortName>
        <ecNumber evidence="8">5.2.1.8</ecNumber>
    </recommendedName>
</protein>
<dbReference type="InterPro" id="IPR029000">
    <property type="entry name" value="Cyclophilin-like_dom_sf"/>
</dbReference>
<dbReference type="Proteomes" id="UP000035514">
    <property type="component" value="Unassembled WGS sequence"/>
</dbReference>
<accession>A0A0G9K1M5</accession>
<dbReference type="EMBL" id="JAIQ01000084">
    <property type="protein sequence ID" value="KLE00449.1"/>
    <property type="molecule type" value="Genomic_DNA"/>
</dbReference>
<keyword evidence="6 8" id="KW-0697">Rotamase</keyword>
<feature type="domain" description="PPIase cyclophilin-type" evidence="9">
    <location>
        <begin position="18"/>
        <end position="175"/>
    </location>
</feature>
<sequence length="177" mass="19692">MKRILFILCCFTLFLNAANPIATFKTSKGDIEVELRPDLAPKAVENFVTHAKNGYYNGQIFHRVIKNFMIQGGDPTGTGAGGESIWKEDFADEFAKNAVFDKPGILAMANKGPNTNNSQFFITTVPTYWLNGYHTIFGYVINGFDVVKAIENVRTNGKYNGDKPLEDVKIISISIKE</sequence>
<comment type="function">
    <text evidence="2 8">PPIases accelerate the folding of proteins. It catalyzes the cis-trans isomerization of proline imidic peptide bonds in oligopeptides.</text>
</comment>
<organism evidence="10 11">
    <name type="scientific">Aliarcobacter butzleri L348</name>
    <dbReference type="NCBI Taxonomy" id="1447256"/>
    <lineage>
        <taxon>Bacteria</taxon>
        <taxon>Pseudomonadati</taxon>
        <taxon>Campylobacterota</taxon>
        <taxon>Epsilonproteobacteria</taxon>
        <taxon>Campylobacterales</taxon>
        <taxon>Arcobacteraceae</taxon>
        <taxon>Aliarcobacter</taxon>
    </lineage>
</organism>
<dbReference type="Pfam" id="PF00160">
    <property type="entry name" value="Pro_isomerase"/>
    <property type="match status" value="1"/>
</dbReference>
<gene>
    <name evidence="10" type="ORF">AA20_05690</name>
</gene>
<dbReference type="InterPro" id="IPR024936">
    <property type="entry name" value="Cyclophilin-type_PPIase"/>
</dbReference>
<evidence type="ECO:0000256" key="3">
    <source>
        <dbReference type="ARBA" id="ARBA00007365"/>
    </source>
</evidence>
<evidence type="ECO:0000256" key="2">
    <source>
        <dbReference type="ARBA" id="ARBA00002388"/>
    </source>
</evidence>